<dbReference type="EMBL" id="CP015584">
    <property type="protein sequence ID" value="APT59793.1"/>
    <property type="molecule type" value="Genomic_DNA"/>
</dbReference>
<dbReference type="AlphaFoldDB" id="A0A1L7AM03"/>
<feature type="transmembrane region" description="Helical" evidence="7">
    <location>
        <begin position="182"/>
        <end position="205"/>
    </location>
</feature>
<dbReference type="KEGG" id="rgi:RGI145_20990"/>
<keyword evidence="3" id="KW-1003">Cell membrane</keyword>
<dbReference type="InterPro" id="IPR051393">
    <property type="entry name" value="ABC_transporter_permease"/>
</dbReference>
<proteinExistence type="inferred from homology"/>
<dbReference type="RefSeq" id="WP_075800502.1">
    <property type="nucleotide sequence ID" value="NZ_CP015584.1"/>
</dbReference>
<comment type="similarity">
    <text evidence="7">Belongs to the binding-protein-dependent transport system permease family.</text>
</comment>
<feature type="transmembrane region" description="Helical" evidence="7">
    <location>
        <begin position="124"/>
        <end position="145"/>
    </location>
</feature>
<sequence>MPSSLVLTSAAHPSAAARARRSFRRPWMTAYAFISPNLVLFSAFSFFPLLYAFYISFHDWSLIGDAEYAGLANYRRLLGDTQFWHALLNTAAYALASVPTTMAGGLLLAVALNRRLPGRVFLRSIYFLPVVVSAVATGIIAAWLFNEHYGVINSLIVRLGGDRIPWLSSPSWALPSLVLATLWVRVGFCMVVYLAALQSIPALYYEAATMDGASPFRQFWKITLPLLRPATFLLLVLSVIHSFQVFDLIYVMTGGGPGFSTTMLVQYIYQSAFTTSEMGYASAIGVVLYAIVLGFTIIQWRMSRQSENVL</sequence>
<dbReference type="Pfam" id="PF00528">
    <property type="entry name" value="BPD_transp_1"/>
    <property type="match status" value="1"/>
</dbReference>
<dbReference type="GO" id="GO:0055085">
    <property type="term" value="P:transmembrane transport"/>
    <property type="evidence" value="ECO:0007669"/>
    <property type="project" value="InterPro"/>
</dbReference>
<evidence type="ECO:0000256" key="2">
    <source>
        <dbReference type="ARBA" id="ARBA00022448"/>
    </source>
</evidence>
<keyword evidence="2 7" id="KW-0813">Transport</keyword>
<dbReference type="STRING" id="257708.RGI145_20990"/>
<feature type="transmembrane region" description="Helical" evidence="7">
    <location>
        <begin position="281"/>
        <end position="300"/>
    </location>
</feature>
<evidence type="ECO:0000313" key="12">
    <source>
        <dbReference type="Proteomes" id="UP001258945"/>
    </source>
</evidence>
<feature type="transmembrane region" description="Helical" evidence="7">
    <location>
        <begin position="226"/>
        <end position="243"/>
    </location>
</feature>
<reference evidence="10 12" key="2">
    <citation type="journal article" date="2019" name="Microb. Pathog.">
        <title>Comparison of VITEK 2, MALDI-TOF MS, 16S rRNA gene sequencing, and whole-genome sequencing for identification of Roseomonas mucosa.</title>
        <authorList>
            <person name="Rudolph W.W."/>
            <person name="Gunzer F."/>
            <person name="Trauth M."/>
            <person name="Bunk B."/>
            <person name="Bigge R."/>
            <person name="Schrottner P."/>
        </authorList>
    </citation>
    <scope>NUCLEOTIDE SEQUENCE [LARGE SCALE GENOMIC DNA]</scope>
    <source>
        <strain evidence="10 12">DSM 103800</strain>
    </source>
</reference>
<dbReference type="Proteomes" id="UP001258945">
    <property type="component" value="Unassembled WGS sequence"/>
</dbReference>
<dbReference type="PANTHER" id="PTHR30193:SF41">
    <property type="entry name" value="DIACETYLCHITOBIOSE UPTAKE SYSTEM PERMEASE PROTEIN NGCF"/>
    <property type="match status" value="1"/>
</dbReference>
<protein>
    <submittedName>
        <fullName evidence="9">Sugar ABC transporter permease</fullName>
    </submittedName>
</protein>
<keyword evidence="4 7" id="KW-0812">Transmembrane</keyword>
<dbReference type="EMBL" id="JAVVDO010000067">
    <property type="protein sequence ID" value="MDT8333660.1"/>
    <property type="molecule type" value="Genomic_DNA"/>
</dbReference>
<comment type="subcellular location">
    <subcellularLocation>
        <location evidence="1 7">Cell membrane</location>
        <topology evidence="1 7">Multi-pass membrane protein</topology>
    </subcellularLocation>
</comment>
<keyword evidence="12" id="KW-1185">Reference proteome</keyword>
<evidence type="ECO:0000259" key="8">
    <source>
        <dbReference type="PROSITE" id="PS50928"/>
    </source>
</evidence>
<feature type="transmembrane region" description="Helical" evidence="7">
    <location>
        <begin position="30"/>
        <end position="54"/>
    </location>
</feature>
<evidence type="ECO:0000313" key="9">
    <source>
        <dbReference type="EMBL" id="APT59793.1"/>
    </source>
</evidence>
<reference evidence="9 11" key="1">
    <citation type="submission" date="2016-05" db="EMBL/GenBank/DDBJ databases">
        <title>Complete Genome and Methylome Analysis of Psychrotrophic Bacterial Isolates from Antarctic Lake Untersee.</title>
        <authorList>
            <person name="Fomenkov A."/>
            <person name="Akimov V.N."/>
            <person name="Vasilyeva L.V."/>
            <person name="Andersen D."/>
            <person name="Vincze T."/>
            <person name="Roberts R.J."/>
        </authorList>
    </citation>
    <scope>NUCLEOTIDE SEQUENCE [LARGE SCALE GENOMIC DNA]</scope>
    <source>
        <strain evidence="9 11">U14-5</strain>
    </source>
</reference>
<evidence type="ECO:0000256" key="5">
    <source>
        <dbReference type="ARBA" id="ARBA00022989"/>
    </source>
</evidence>
<evidence type="ECO:0000256" key="6">
    <source>
        <dbReference type="ARBA" id="ARBA00023136"/>
    </source>
</evidence>
<feature type="domain" description="ABC transmembrane type-1" evidence="8">
    <location>
        <begin position="87"/>
        <end position="299"/>
    </location>
</feature>
<evidence type="ECO:0000256" key="1">
    <source>
        <dbReference type="ARBA" id="ARBA00004651"/>
    </source>
</evidence>
<dbReference type="Proteomes" id="UP000185494">
    <property type="component" value="Chromosome 2"/>
</dbReference>
<dbReference type="Gene3D" id="1.10.3720.10">
    <property type="entry name" value="MetI-like"/>
    <property type="match status" value="1"/>
</dbReference>
<keyword evidence="6 7" id="KW-0472">Membrane</keyword>
<gene>
    <name evidence="9" type="ORF">RGI145_20990</name>
    <name evidence="10" type="ORF">RQ831_21630</name>
</gene>
<keyword evidence="5 7" id="KW-1133">Transmembrane helix</keyword>
<dbReference type="PROSITE" id="PS50928">
    <property type="entry name" value="ABC_TM1"/>
    <property type="match status" value="1"/>
</dbReference>
<dbReference type="CDD" id="cd06261">
    <property type="entry name" value="TM_PBP2"/>
    <property type="match status" value="1"/>
</dbReference>
<evidence type="ECO:0000313" key="10">
    <source>
        <dbReference type="EMBL" id="MDT8333660.1"/>
    </source>
</evidence>
<dbReference type="InterPro" id="IPR000515">
    <property type="entry name" value="MetI-like"/>
</dbReference>
<dbReference type="PANTHER" id="PTHR30193">
    <property type="entry name" value="ABC TRANSPORTER PERMEASE PROTEIN"/>
    <property type="match status" value="1"/>
</dbReference>
<evidence type="ECO:0000256" key="4">
    <source>
        <dbReference type="ARBA" id="ARBA00022692"/>
    </source>
</evidence>
<dbReference type="eggNOG" id="COG1175">
    <property type="taxonomic scope" value="Bacteria"/>
</dbReference>
<feature type="transmembrane region" description="Helical" evidence="7">
    <location>
        <begin position="91"/>
        <end position="112"/>
    </location>
</feature>
<evidence type="ECO:0000256" key="3">
    <source>
        <dbReference type="ARBA" id="ARBA00022475"/>
    </source>
</evidence>
<organism evidence="9 11">
    <name type="scientific">Roseomonas gilardii</name>
    <dbReference type="NCBI Taxonomy" id="257708"/>
    <lineage>
        <taxon>Bacteria</taxon>
        <taxon>Pseudomonadati</taxon>
        <taxon>Pseudomonadota</taxon>
        <taxon>Alphaproteobacteria</taxon>
        <taxon>Acetobacterales</taxon>
        <taxon>Roseomonadaceae</taxon>
        <taxon>Roseomonas</taxon>
    </lineage>
</organism>
<dbReference type="InterPro" id="IPR035906">
    <property type="entry name" value="MetI-like_sf"/>
</dbReference>
<evidence type="ECO:0000256" key="7">
    <source>
        <dbReference type="RuleBase" id="RU363032"/>
    </source>
</evidence>
<evidence type="ECO:0000313" key="11">
    <source>
        <dbReference type="Proteomes" id="UP000185494"/>
    </source>
</evidence>
<name>A0A1L7AM03_9PROT</name>
<dbReference type="GO" id="GO:0005886">
    <property type="term" value="C:plasma membrane"/>
    <property type="evidence" value="ECO:0007669"/>
    <property type="project" value="UniProtKB-SubCell"/>
</dbReference>
<dbReference type="SUPFAM" id="SSF161098">
    <property type="entry name" value="MetI-like"/>
    <property type="match status" value="1"/>
</dbReference>
<accession>A0A1L7AM03</accession>
<reference evidence="10" key="3">
    <citation type="submission" date="2023-09" db="EMBL/GenBank/DDBJ databases">
        <authorList>
            <person name="Schober I."/>
            <person name="Bunk B."/>
        </authorList>
    </citation>
    <scope>NUCLEOTIDE SEQUENCE</scope>
    <source>
        <strain evidence="10">DSM 103800</strain>
    </source>
</reference>